<feature type="binding site" evidence="12">
    <location>
        <position position="325"/>
    </location>
    <ligand>
        <name>NAD(+)</name>
        <dbReference type="ChEBI" id="CHEBI:57540"/>
    </ligand>
</feature>
<sequence length="715" mass="79063">MKKPGNSLRAIYFYYPTTGIFLFYSPHMVILDMESEKIIEERLKALRSTIALHDFHYYVQDAPIIPDADYDKLFRTLQQLEQQYPHLITPDSPTQRVGAPPLKVFARLTHQTPMLSLTNAFTEDEAIAFDKRIREALNVDQVNYAVEPKFDGLAVSLVYTNGILTNGATRGDGYTGEDITLNLRTIPSIPLRLQTATVTDQFEVRGEVVMLKADFEHLNEQQRNKGEKLFANPRNAAAGSLRQLDSNITAARKLTFFAYDAVLSHKDQPFFSKHSEILDYLKSQQFLVAQQNGTTTGVAGLLTYYHEMGALRLSLPYEIDGVVYKVDNLTQQETLGYVSRAPRFAIAHKFPAQEASTELLTIEIQVGRTGALTPVARLAPVFVGGVTVTNATLHNEDEVQRKQIMIGDTVIVRRAGDVIPEVVAVIPEQRPAHAQPFIMPDHCPVCGSKAARLPGEAVTRCTGGLYCPAQRKQAIWHFASRRALDIDGLGEKLIDQLIDRELVHTPADLYKLNIDTLASLERMAEKSARNLVTAIEHSKKTTLPRFIYALGIRHVGEATAKALANQASHLDQLMTLDIEQLQQIPDVGPIVAQSIIDFFSEAHNREVIRQLLDSGLQWEIPNHGVQQSEQTNSAVSGKTFVLTGTLPTMTRDQAKIKIEQQGGKVTGSVSSATSYVVAGSDPGSKYAKAIGLGISVLDEDQLLSLLQNISTGAQQ</sequence>
<dbReference type="Pfam" id="PF22745">
    <property type="entry name" value="Nlig-Ia"/>
    <property type="match status" value="1"/>
</dbReference>
<dbReference type="EC" id="6.5.1.2" evidence="12 13"/>
<dbReference type="Gene3D" id="2.40.50.140">
    <property type="entry name" value="Nucleic acid-binding proteins"/>
    <property type="match status" value="1"/>
</dbReference>
<dbReference type="NCBIfam" id="NF005932">
    <property type="entry name" value="PRK07956.1"/>
    <property type="match status" value="1"/>
</dbReference>
<feature type="binding site" evidence="12">
    <location>
        <position position="446"/>
    </location>
    <ligand>
        <name>Zn(2+)</name>
        <dbReference type="ChEBI" id="CHEBI:29105"/>
    </ligand>
</feature>
<dbReference type="InterPro" id="IPR013839">
    <property type="entry name" value="DNAligase_adenylation"/>
</dbReference>
<dbReference type="HAMAP" id="MF_01588">
    <property type="entry name" value="DNA_ligase_A"/>
    <property type="match status" value="1"/>
</dbReference>
<evidence type="ECO:0000256" key="3">
    <source>
        <dbReference type="ARBA" id="ARBA00022705"/>
    </source>
</evidence>
<dbReference type="InterPro" id="IPR012340">
    <property type="entry name" value="NA-bd_OB-fold"/>
</dbReference>
<dbReference type="SMART" id="SM00292">
    <property type="entry name" value="BRCT"/>
    <property type="match status" value="1"/>
</dbReference>
<evidence type="ECO:0000256" key="14">
    <source>
        <dbReference type="SAM" id="Phobius"/>
    </source>
</evidence>
<dbReference type="PANTHER" id="PTHR23389">
    <property type="entry name" value="CHROMOSOME TRANSMISSION FIDELITY FACTOR 18"/>
    <property type="match status" value="1"/>
</dbReference>
<evidence type="ECO:0000256" key="1">
    <source>
        <dbReference type="ARBA" id="ARBA00004067"/>
    </source>
</evidence>
<evidence type="ECO:0000256" key="8">
    <source>
        <dbReference type="ARBA" id="ARBA00023027"/>
    </source>
</evidence>
<dbReference type="CDD" id="cd00114">
    <property type="entry name" value="LIGANc"/>
    <property type="match status" value="1"/>
</dbReference>
<dbReference type="Pfam" id="PF01653">
    <property type="entry name" value="DNA_ligase_aden"/>
    <property type="match status" value="1"/>
</dbReference>
<feature type="binding site" evidence="12">
    <location>
        <position position="170"/>
    </location>
    <ligand>
        <name>NAD(+)</name>
        <dbReference type="ChEBI" id="CHEBI:57540"/>
    </ligand>
</feature>
<dbReference type="Pfam" id="PF03119">
    <property type="entry name" value="DNA_ligase_ZBD"/>
    <property type="match status" value="1"/>
</dbReference>
<dbReference type="InterPro" id="IPR010994">
    <property type="entry name" value="RuvA_2-like"/>
</dbReference>
<dbReference type="CDD" id="cd17748">
    <property type="entry name" value="BRCT_DNA_ligase_like"/>
    <property type="match status" value="1"/>
</dbReference>
<feature type="binding site" evidence="12">
    <location>
        <begin position="67"/>
        <end position="71"/>
    </location>
    <ligand>
        <name>NAD(+)</name>
        <dbReference type="ChEBI" id="CHEBI:57540"/>
    </ligand>
</feature>
<accession>A0ABX5ME95</accession>
<dbReference type="InterPro" id="IPR003583">
    <property type="entry name" value="Hlx-hairpin-Hlx_DNA-bd_motif"/>
</dbReference>
<keyword evidence="2 12" id="KW-0436">Ligase</keyword>
<comment type="similarity">
    <text evidence="12">Belongs to the NAD-dependent DNA ligase family. LigA subfamily.</text>
</comment>
<dbReference type="InterPro" id="IPR036420">
    <property type="entry name" value="BRCT_dom_sf"/>
</dbReference>
<keyword evidence="8 12" id="KW-0520">NAD</keyword>
<keyword evidence="5 12" id="KW-0227">DNA damage</keyword>
<keyword evidence="14" id="KW-1133">Transmembrane helix</keyword>
<dbReference type="PROSITE" id="PS50172">
    <property type="entry name" value="BRCT"/>
    <property type="match status" value="1"/>
</dbReference>
<feature type="binding site" evidence="12">
    <location>
        <position position="207"/>
    </location>
    <ligand>
        <name>NAD(+)</name>
        <dbReference type="ChEBI" id="CHEBI:57540"/>
    </ligand>
</feature>
<dbReference type="Proteomes" id="UP000247780">
    <property type="component" value="Unassembled WGS sequence"/>
</dbReference>
<keyword evidence="17" id="KW-1185">Reference proteome</keyword>
<dbReference type="PIRSF" id="PIRSF001604">
    <property type="entry name" value="LigA"/>
    <property type="match status" value="1"/>
</dbReference>
<dbReference type="Gene3D" id="3.30.470.30">
    <property type="entry name" value="DNA ligase/mRNA capping enzyme"/>
    <property type="match status" value="1"/>
</dbReference>
<dbReference type="SUPFAM" id="SSF52113">
    <property type="entry name" value="BRCT domain"/>
    <property type="match status" value="1"/>
</dbReference>
<dbReference type="PROSITE" id="PS01056">
    <property type="entry name" value="DNA_LIGASE_N2"/>
    <property type="match status" value="1"/>
</dbReference>
<evidence type="ECO:0000256" key="10">
    <source>
        <dbReference type="ARBA" id="ARBA00023211"/>
    </source>
</evidence>
<dbReference type="InterPro" id="IPR013840">
    <property type="entry name" value="DNAligase_N"/>
</dbReference>
<organism evidence="16 17">
    <name type="scientific">Nitrosomonas eutropha</name>
    <dbReference type="NCBI Taxonomy" id="916"/>
    <lineage>
        <taxon>Bacteria</taxon>
        <taxon>Pseudomonadati</taxon>
        <taxon>Pseudomonadota</taxon>
        <taxon>Betaproteobacteria</taxon>
        <taxon>Nitrosomonadales</taxon>
        <taxon>Nitrosomonadaceae</taxon>
        <taxon>Nitrosomonas</taxon>
    </lineage>
</organism>
<keyword evidence="4 12" id="KW-0479">Metal-binding</keyword>
<dbReference type="SMART" id="SM00532">
    <property type="entry name" value="LIGANc"/>
    <property type="match status" value="1"/>
</dbReference>
<dbReference type="InterPro" id="IPR041663">
    <property type="entry name" value="DisA/LigA_HHH"/>
</dbReference>
<dbReference type="Gene3D" id="3.40.50.10190">
    <property type="entry name" value="BRCT domain"/>
    <property type="match status" value="1"/>
</dbReference>
<feature type="binding site" evidence="12">
    <location>
        <position position="467"/>
    </location>
    <ligand>
        <name>Zn(2+)</name>
        <dbReference type="ChEBI" id="CHEBI:29105"/>
    </ligand>
</feature>
<feature type="binding site" evidence="12">
    <location>
        <position position="349"/>
    </location>
    <ligand>
        <name>NAD(+)</name>
        <dbReference type="ChEBI" id="CHEBI:57540"/>
    </ligand>
</feature>
<reference evidence="16 17" key="1">
    <citation type="submission" date="2018-04" db="EMBL/GenBank/DDBJ databases">
        <title>Active sludge and wastewater microbial communities from Klosterneuburg, Austria.</title>
        <authorList>
            <person name="Wagner M."/>
        </authorList>
    </citation>
    <scope>NUCLEOTIDE SEQUENCE [LARGE SCALE GENOMIC DNA]</scope>
    <source>
        <strain evidence="16 17">Nm 57</strain>
    </source>
</reference>
<feature type="binding site" evidence="12">
    <location>
        <position position="147"/>
    </location>
    <ligand>
        <name>NAD(+)</name>
        <dbReference type="ChEBI" id="CHEBI:57540"/>
    </ligand>
</feature>
<dbReference type="SUPFAM" id="SSF50249">
    <property type="entry name" value="Nucleic acid-binding proteins"/>
    <property type="match status" value="1"/>
</dbReference>
<protein>
    <recommendedName>
        <fullName evidence="12 13">DNA ligase</fullName>
        <ecNumber evidence="12 13">6.5.1.2</ecNumber>
    </recommendedName>
    <alternativeName>
        <fullName evidence="12">Polydeoxyribonucleotide synthase [NAD(+)]</fullName>
    </alternativeName>
</protein>
<dbReference type="InterPro" id="IPR001357">
    <property type="entry name" value="BRCT_dom"/>
</dbReference>
<feature type="binding site" evidence="12">
    <location>
        <position position="443"/>
    </location>
    <ligand>
        <name>Zn(2+)</name>
        <dbReference type="ChEBI" id="CHEBI:29105"/>
    </ligand>
</feature>
<dbReference type="Gene3D" id="1.10.150.20">
    <property type="entry name" value="5' to 3' exonuclease, C-terminal subdomain"/>
    <property type="match status" value="2"/>
</dbReference>
<dbReference type="Gene3D" id="1.10.287.610">
    <property type="entry name" value="Helix hairpin bin"/>
    <property type="match status" value="1"/>
</dbReference>
<dbReference type="Gene3D" id="6.20.10.30">
    <property type="match status" value="1"/>
</dbReference>
<name>A0ABX5ME95_9PROT</name>
<keyword evidence="6 12" id="KW-0862">Zinc</keyword>
<gene>
    <name evidence="12" type="primary">ligA</name>
    <name evidence="16" type="ORF">C8R14_10533</name>
</gene>
<keyword evidence="14" id="KW-0812">Transmembrane</keyword>
<comment type="cofactor">
    <cofactor evidence="12">
        <name>Mg(2+)</name>
        <dbReference type="ChEBI" id="CHEBI:18420"/>
    </cofactor>
    <cofactor evidence="12">
        <name>Mn(2+)</name>
        <dbReference type="ChEBI" id="CHEBI:29035"/>
    </cofactor>
</comment>
<keyword evidence="10 12" id="KW-0464">Manganese</keyword>
<dbReference type="InterPro" id="IPR018239">
    <property type="entry name" value="DNA_ligase_AS"/>
</dbReference>
<keyword evidence="9 12" id="KW-0234">DNA repair</keyword>
<keyword evidence="14" id="KW-0472">Membrane</keyword>
<feature type="transmembrane region" description="Helical" evidence="14">
    <location>
        <begin position="12"/>
        <end position="31"/>
    </location>
</feature>
<dbReference type="InterPro" id="IPR004149">
    <property type="entry name" value="Znf_DNAligase_C4"/>
</dbReference>
<dbReference type="Pfam" id="PF00533">
    <property type="entry name" value="BRCT"/>
    <property type="match status" value="1"/>
</dbReference>
<comment type="catalytic activity">
    <reaction evidence="11 12 13">
        <text>NAD(+) + (deoxyribonucleotide)n-3'-hydroxyl + 5'-phospho-(deoxyribonucleotide)m = (deoxyribonucleotide)n+m + AMP + beta-nicotinamide D-nucleotide.</text>
        <dbReference type="EC" id="6.5.1.2"/>
    </reaction>
</comment>
<dbReference type="SUPFAM" id="SSF56091">
    <property type="entry name" value="DNA ligase/mRNA capping enzyme, catalytic domain"/>
    <property type="match status" value="1"/>
</dbReference>
<evidence type="ECO:0000256" key="2">
    <source>
        <dbReference type="ARBA" id="ARBA00022598"/>
    </source>
</evidence>
<keyword evidence="7 12" id="KW-0460">Magnesium</keyword>
<dbReference type="SMART" id="SM00278">
    <property type="entry name" value="HhH1"/>
    <property type="match status" value="4"/>
</dbReference>
<evidence type="ECO:0000256" key="4">
    <source>
        <dbReference type="ARBA" id="ARBA00022723"/>
    </source>
</evidence>
<evidence type="ECO:0000313" key="17">
    <source>
        <dbReference type="Proteomes" id="UP000247780"/>
    </source>
</evidence>
<dbReference type="InterPro" id="IPR001679">
    <property type="entry name" value="DNA_ligase"/>
</dbReference>
<comment type="function">
    <text evidence="1 12">DNA ligase that catalyzes the formation of phosphodiester linkages between 5'-phosphoryl and 3'-hydroxyl groups in double-stranded DNA using NAD as a coenzyme and as the energy source for the reaction. It is essential for DNA replication and repair of damaged DNA.</text>
</comment>
<evidence type="ECO:0000256" key="6">
    <source>
        <dbReference type="ARBA" id="ARBA00022833"/>
    </source>
</evidence>
<feature type="binding site" evidence="12">
    <location>
        <begin position="116"/>
        <end position="117"/>
    </location>
    <ligand>
        <name>NAD(+)</name>
        <dbReference type="ChEBI" id="CHEBI:57540"/>
    </ligand>
</feature>
<evidence type="ECO:0000256" key="7">
    <source>
        <dbReference type="ARBA" id="ARBA00022842"/>
    </source>
</evidence>
<dbReference type="Pfam" id="PF03120">
    <property type="entry name" value="OB_DNA_ligase"/>
    <property type="match status" value="1"/>
</dbReference>
<proteinExistence type="inferred from homology"/>
<dbReference type="EMBL" id="QICQ01000005">
    <property type="protein sequence ID" value="PXV83430.1"/>
    <property type="molecule type" value="Genomic_DNA"/>
</dbReference>
<feature type="domain" description="BRCT" evidence="15">
    <location>
        <begin position="630"/>
        <end position="708"/>
    </location>
</feature>
<evidence type="ECO:0000256" key="13">
    <source>
        <dbReference type="RuleBase" id="RU000618"/>
    </source>
</evidence>
<comment type="caution">
    <text evidence="12">Lacks conserved residue(s) required for the propagation of feature annotation.</text>
</comment>
<dbReference type="InterPro" id="IPR033136">
    <property type="entry name" value="DNA_ligase_CS"/>
</dbReference>
<dbReference type="PANTHER" id="PTHR23389:SF9">
    <property type="entry name" value="DNA LIGASE"/>
    <property type="match status" value="1"/>
</dbReference>
<dbReference type="Pfam" id="PF14520">
    <property type="entry name" value="HHH_5"/>
    <property type="match status" value="1"/>
</dbReference>
<dbReference type="NCBIfam" id="TIGR00575">
    <property type="entry name" value="dnlj"/>
    <property type="match status" value="1"/>
</dbReference>
<dbReference type="PROSITE" id="PS01055">
    <property type="entry name" value="DNA_LIGASE_N1"/>
    <property type="match status" value="1"/>
</dbReference>
<feature type="active site" description="N6-AMP-lysine intermediate" evidence="12">
    <location>
        <position position="149"/>
    </location>
</feature>
<dbReference type="SUPFAM" id="SSF47781">
    <property type="entry name" value="RuvA domain 2-like"/>
    <property type="match status" value="1"/>
</dbReference>
<dbReference type="InterPro" id="IPR004150">
    <property type="entry name" value="NAD_DNA_ligase_OB"/>
</dbReference>
<evidence type="ECO:0000313" key="16">
    <source>
        <dbReference type="EMBL" id="PXV83430.1"/>
    </source>
</evidence>
<dbReference type="Pfam" id="PF12826">
    <property type="entry name" value="HHH_2"/>
    <property type="match status" value="1"/>
</dbReference>
<evidence type="ECO:0000256" key="5">
    <source>
        <dbReference type="ARBA" id="ARBA00022763"/>
    </source>
</evidence>
<dbReference type="GO" id="GO:0016874">
    <property type="term" value="F:ligase activity"/>
    <property type="evidence" value="ECO:0007669"/>
    <property type="project" value="UniProtKB-KW"/>
</dbReference>
<evidence type="ECO:0000259" key="15">
    <source>
        <dbReference type="PROSITE" id="PS50172"/>
    </source>
</evidence>
<comment type="caution">
    <text evidence="16">The sequence shown here is derived from an EMBL/GenBank/DDBJ whole genome shotgun (WGS) entry which is preliminary data.</text>
</comment>
<keyword evidence="3 12" id="KW-0235">DNA replication</keyword>
<evidence type="ECO:0000256" key="12">
    <source>
        <dbReference type="HAMAP-Rule" id="MF_01588"/>
    </source>
</evidence>
<evidence type="ECO:0000256" key="9">
    <source>
        <dbReference type="ARBA" id="ARBA00023204"/>
    </source>
</evidence>
<evidence type="ECO:0000256" key="11">
    <source>
        <dbReference type="ARBA" id="ARBA00034005"/>
    </source>
</evidence>